<dbReference type="PANTHER" id="PTHR10622:SF12">
    <property type="entry name" value="HET DOMAIN-CONTAINING PROTEIN"/>
    <property type="match status" value="1"/>
</dbReference>
<evidence type="ECO:0000313" key="3">
    <source>
        <dbReference type="EMBL" id="THU90166.1"/>
    </source>
</evidence>
<reference evidence="3 4" key="1">
    <citation type="journal article" date="2019" name="Nat. Ecol. Evol.">
        <title>Megaphylogeny resolves global patterns of mushroom evolution.</title>
        <authorList>
            <person name="Varga T."/>
            <person name="Krizsan K."/>
            <person name="Foldi C."/>
            <person name="Dima B."/>
            <person name="Sanchez-Garcia M."/>
            <person name="Sanchez-Ramirez S."/>
            <person name="Szollosi G.J."/>
            <person name="Szarkandi J.G."/>
            <person name="Papp V."/>
            <person name="Albert L."/>
            <person name="Andreopoulos W."/>
            <person name="Angelini C."/>
            <person name="Antonin V."/>
            <person name="Barry K.W."/>
            <person name="Bougher N.L."/>
            <person name="Buchanan P."/>
            <person name="Buyck B."/>
            <person name="Bense V."/>
            <person name="Catcheside P."/>
            <person name="Chovatia M."/>
            <person name="Cooper J."/>
            <person name="Damon W."/>
            <person name="Desjardin D."/>
            <person name="Finy P."/>
            <person name="Geml J."/>
            <person name="Haridas S."/>
            <person name="Hughes K."/>
            <person name="Justo A."/>
            <person name="Karasinski D."/>
            <person name="Kautmanova I."/>
            <person name="Kiss B."/>
            <person name="Kocsube S."/>
            <person name="Kotiranta H."/>
            <person name="LaButti K.M."/>
            <person name="Lechner B.E."/>
            <person name="Liimatainen K."/>
            <person name="Lipzen A."/>
            <person name="Lukacs Z."/>
            <person name="Mihaltcheva S."/>
            <person name="Morgado L.N."/>
            <person name="Niskanen T."/>
            <person name="Noordeloos M.E."/>
            <person name="Ohm R.A."/>
            <person name="Ortiz-Santana B."/>
            <person name="Ovrebo C."/>
            <person name="Racz N."/>
            <person name="Riley R."/>
            <person name="Savchenko A."/>
            <person name="Shiryaev A."/>
            <person name="Soop K."/>
            <person name="Spirin V."/>
            <person name="Szebenyi C."/>
            <person name="Tomsovsky M."/>
            <person name="Tulloss R.E."/>
            <person name="Uehling J."/>
            <person name="Grigoriev I.V."/>
            <person name="Vagvolgyi C."/>
            <person name="Papp T."/>
            <person name="Martin F.M."/>
            <person name="Miettinen O."/>
            <person name="Hibbett D.S."/>
            <person name="Nagy L.G."/>
        </authorList>
    </citation>
    <scope>NUCLEOTIDE SEQUENCE [LARGE SCALE GENOMIC DNA]</scope>
    <source>
        <strain evidence="3 4">CBS 962.96</strain>
    </source>
</reference>
<feature type="region of interest" description="Disordered" evidence="1">
    <location>
        <begin position="326"/>
        <end position="360"/>
    </location>
</feature>
<accession>A0A4S8LLL4</accession>
<evidence type="ECO:0000256" key="1">
    <source>
        <dbReference type="SAM" id="MobiDB-lite"/>
    </source>
</evidence>
<proteinExistence type="predicted"/>
<organism evidence="3 4">
    <name type="scientific">Dendrothele bispora (strain CBS 962.96)</name>
    <dbReference type="NCBI Taxonomy" id="1314807"/>
    <lineage>
        <taxon>Eukaryota</taxon>
        <taxon>Fungi</taxon>
        <taxon>Dikarya</taxon>
        <taxon>Basidiomycota</taxon>
        <taxon>Agaricomycotina</taxon>
        <taxon>Agaricomycetes</taxon>
        <taxon>Agaricomycetidae</taxon>
        <taxon>Agaricales</taxon>
        <taxon>Agaricales incertae sedis</taxon>
        <taxon>Dendrothele</taxon>
    </lineage>
</organism>
<feature type="compositionally biased region" description="Basic and acidic residues" evidence="1">
    <location>
        <begin position="343"/>
        <end position="360"/>
    </location>
</feature>
<dbReference type="Pfam" id="PF06985">
    <property type="entry name" value="HET"/>
    <property type="match status" value="1"/>
</dbReference>
<dbReference type="InterPro" id="IPR010730">
    <property type="entry name" value="HET"/>
</dbReference>
<dbReference type="AlphaFoldDB" id="A0A4S8LLL4"/>
<dbReference type="EMBL" id="ML179344">
    <property type="protein sequence ID" value="THU90166.1"/>
    <property type="molecule type" value="Genomic_DNA"/>
</dbReference>
<dbReference type="OrthoDB" id="674604at2759"/>
<dbReference type="Proteomes" id="UP000297245">
    <property type="component" value="Unassembled WGS sequence"/>
</dbReference>
<dbReference type="PANTHER" id="PTHR10622">
    <property type="entry name" value="HET DOMAIN-CONTAINING PROTEIN"/>
    <property type="match status" value="1"/>
</dbReference>
<sequence length="360" mass="41127">MQQIPSSKERPQRLILTQSGKLADFSGLQTPPYAIISHRWLLNQEVNLQEYRIIHHKPELKKRLGYRKIQEACKKAQEKYKYIWIDTCCIDQSNRNEVAQNVKSMYSYYQNSEVCYVYLADVRVQGDVSRMKRALSKSQWFQRGWTLQELVAPREVLFFDANWNLIGTKNELSRDIANLTGIPCSILEGSTPVHDVDIRTRMSWCAGRKTTKPADLAYCLLGILGVVMDPNYTEDVQSAFERLQKALIHSYPKTFTTFEDGRSIYQMLVSQNARARVEMSGGSVVESATQVSMRGYTSTGESTPTWEVELLREGTTEVSFGKAVAKLGTRSNHRRSPFTPKENNTRETRKADVTGNDLKS</sequence>
<evidence type="ECO:0000259" key="2">
    <source>
        <dbReference type="Pfam" id="PF06985"/>
    </source>
</evidence>
<keyword evidence="4" id="KW-1185">Reference proteome</keyword>
<name>A0A4S8LLL4_DENBC</name>
<protein>
    <submittedName>
        <fullName evidence="3">HET-domain-containing protein</fullName>
    </submittedName>
</protein>
<gene>
    <name evidence="3" type="ORF">K435DRAFT_968796</name>
</gene>
<feature type="domain" description="Heterokaryon incompatibility" evidence="2">
    <location>
        <begin position="33"/>
        <end position="123"/>
    </location>
</feature>
<evidence type="ECO:0000313" key="4">
    <source>
        <dbReference type="Proteomes" id="UP000297245"/>
    </source>
</evidence>